<proteinExistence type="predicted"/>
<keyword evidence="3" id="KW-1185">Reference proteome</keyword>
<feature type="signal peptide" evidence="1">
    <location>
        <begin position="1"/>
        <end position="17"/>
    </location>
</feature>
<gene>
    <name evidence="2" type="ORF">ACFOGH_14080</name>
</gene>
<dbReference type="EMBL" id="JBHRTO010000001">
    <property type="protein sequence ID" value="MFC3182127.1"/>
    <property type="molecule type" value="Genomic_DNA"/>
</dbReference>
<sequence length="235" mass="26222">MRIALLPLFFLAAPALAGSFTPPEGCTATLTVQGRGCYVANYYTCAADNPGDKWRADFDQEGMFYLSKIDRETQWIESYDLNPTVKQTLDPNPADPANFSSLLATGRDDFEFGLTKDDGEHTNVKGFDKLTGETATIDGVTLQRTQFEYVETDDAGNELRKARGHEYISAEWRNFFSGQSEWWDGTQWLPLEGSPVEFILPGEKGFAATQPIFECDAVMSEATPLEQLWRASDGR</sequence>
<protein>
    <submittedName>
        <fullName evidence="2">Uncharacterized protein</fullName>
    </submittedName>
</protein>
<dbReference type="RefSeq" id="WP_380073707.1">
    <property type="nucleotide sequence ID" value="NZ_JBHRTO010000001.1"/>
</dbReference>
<evidence type="ECO:0000313" key="2">
    <source>
        <dbReference type="EMBL" id="MFC3182127.1"/>
    </source>
</evidence>
<feature type="chain" id="PRO_5046319951" evidence="1">
    <location>
        <begin position="18"/>
        <end position="235"/>
    </location>
</feature>
<name>A0ABV7J423_9RHOB</name>
<comment type="caution">
    <text evidence="2">The sequence shown here is derived from an EMBL/GenBank/DDBJ whole genome shotgun (WGS) entry which is preliminary data.</text>
</comment>
<keyword evidence="1" id="KW-0732">Signal</keyword>
<evidence type="ECO:0000256" key="1">
    <source>
        <dbReference type="SAM" id="SignalP"/>
    </source>
</evidence>
<reference evidence="3" key="1">
    <citation type="journal article" date="2019" name="Int. J. Syst. Evol. Microbiol.">
        <title>The Global Catalogue of Microorganisms (GCM) 10K type strain sequencing project: providing services to taxonomists for standard genome sequencing and annotation.</title>
        <authorList>
            <consortium name="The Broad Institute Genomics Platform"/>
            <consortium name="The Broad Institute Genome Sequencing Center for Infectious Disease"/>
            <person name="Wu L."/>
            <person name="Ma J."/>
        </authorList>
    </citation>
    <scope>NUCLEOTIDE SEQUENCE [LARGE SCALE GENOMIC DNA]</scope>
    <source>
        <strain evidence="3">KCTC 52039</strain>
    </source>
</reference>
<evidence type="ECO:0000313" key="3">
    <source>
        <dbReference type="Proteomes" id="UP001595547"/>
    </source>
</evidence>
<accession>A0ABV7J423</accession>
<organism evidence="2 3">
    <name type="scientific">Cypionkella sinensis</name>
    <dbReference type="NCBI Taxonomy" id="1756043"/>
    <lineage>
        <taxon>Bacteria</taxon>
        <taxon>Pseudomonadati</taxon>
        <taxon>Pseudomonadota</taxon>
        <taxon>Alphaproteobacteria</taxon>
        <taxon>Rhodobacterales</taxon>
        <taxon>Paracoccaceae</taxon>
        <taxon>Cypionkella</taxon>
    </lineage>
</organism>
<dbReference type="Proteomes" id="UP001595547">
    <property type="component" value="Unassembled WGS sequence"/>
</dbReference>